<sequence>MFCCYQRTVMSSGLRSGLGEAGSAPEGGVKAQGLSNHRPPTGRRGSRLGRDTQTSLSPDTSSSSSGWSPRRSQASRET</sequence>
<gene>
    <name evidence="2" type="ORF">ATANTOWER_005718</name>
</gene>
<organism evidence="2 3">
    <name type="scientific">Ataeniobius toweri</name>
    <dbReference type="NCBI Taxonomy" id="208326"/>
    <lineage>
        <taxon>Eukaryota</taxon>
        <taxon>Metazoa</taxon>
        <taxon>Chordata</taxon>
        <taxon>Craniata</taxon>
        <taxon>Vertebrata</taxon>
        <taxon>Euteleostomi</taxon>
        <taxon>Actinopterygii</taxon>
        <taxon>Neopterygii</taxon>
        <taxon>Teleostei</taxon>
        <taxon>Neoteleostei</taxon>
        <taxon>Acanthomorphata</taxon>
        <taxon>Ovalentaria</taxon>
        <taxon>Atherinomorphae</taxon>
        <taxon>Cyprinodontiformes</taxon>
        <taxon>Goodeidae</taxon>
        <taxon>Ataeniobius</taxon>
    </lineage>
</organism>
<feature type="compositionally biased region" description="Low complexity" evidence="1">
    <location>
        <begin position="55"/>
        <end position="72"/>
    </location>
</feature>
<dbReference type="EMBL" id="JAHUTI010031143">
    <property type="protein sequence ID" value="MED6242513.1"/>
    <property type="molecule type" value="Genomic_DNA"/>
</dbReference>
<evidence type="ECO:0000313" key="3">
    <source>
        <dbReference type="Proteomes" id="UP001345963"/>
    </source>
</evidence>
<feature type="region of interest" description="Disordered" evidence="1">
    <location>
        <begin position="13"/>
        <end position="78"/>
    </location>
</feature>
<reference evidence="2 3" key="1">
    <citation type="submission" date="2021-07" db="EMBL/GenBank/DDBJ databases">
        <authorList>
            <person name="Palmer J.M."/>
        </authorList>
    </citation>
    <scope>NUCLEOTIDE SEQUENCE [LARGE SCALE GENOMIC DNA]</scope>
    <source>
        <strain evidence="2 3">AT_MEX2019</strain>
        <tissue evidence="2">Muscle</tissue>
    </source>
</reference>
<evidence type="ECO:0000313" key="2">
    <source>
        <dbReference type="EMBL" id="MED6242513.1"/>
    </source>
</evidence>
<protein>
    <submittedName>
        <fullName evidence="2">Uncharacterized protein</fullName>
    </submittedName>
</protein>
<name>A0ABU7AX01_9TELE</name>
<dbReference type="Proteomes" id="UP001345963">
    <property type="component" value="Unassembled WGS sequence"/>
</dbReference>
<comment type="caution">
    <text evidence="2">The sequence shown here is derived from an EMBL/GenBank/DDBJ whole genome shotgun (WGS) entry which is preliminary data.</text>
</comment>
<keyword evidence="3" id="KW-1185">Reference proteome</keyword>
<accession>A0ABU7AX01</accession>
<evidence type="ECO:0000256" key="1">
    <source>
        <dbReference type="SAM" id="MobiDB-lite"/>
    </source>
</evidence>
<proteinExistence type="predicted"/>